<dbReference type="GO" id="GO:0005524">
    <property type="term" value="F:ATP binding"/>
    <property type="evidence" value="ECO:0007669"/>
    <property type="project" value="UniProtKB-KW"/>
</dbReference>
<gene>
    <name evidence="7" type="ORF">GCM10023165_35890</name>
</gene>
<evidence type="ECO:0000313" key="8">
    <source>
        <dbReference type="Proteomes" id="UP001500975"/>
    </source>
</evidence>
<evidence type="ECO:0000256" key="3">
    <source>
        <dbReference type="ARBA" id="ARBA00022475"/>
    </source>
</evidence>
<accession>A0ABP8I173</accession>
<dbReference type="RefSeq" id="WP_345539623.1">
    <property type="nucleotide sequence ID" value="NZ_BAABGJ010000058.1"/>
</dbReference>
<sequence>MQAAVPSGVSHAAPPILEFRDVAKTFDTQRGSVTALRGISVTVADGEFLTVVGPSGCGKSTLLNLLVGLEKPSSGAIFFEGSNAIDRMKIGYVMQDDNLYPWRTLQENVEFPLELRGVAPRERSRIARQYLAKVQLAGFENRYPYELSGGMRQRGNIVRALSYSPRLIIMDEPFGPLDAQTRLLLQQQLLDIWAQERKTIIFITHDLHEAIALGDRVLVLTKRPGSVKSVHTVDIPRPRNLRHLHELPAFRSLMSTLGDELEEEIMGSQREVEVAA</sequence>
<dbReference type="InterPro" id="IPR050166">
    <property type="entry name" value="ABC_transporter_ATP-bind"/>
</dbReference>
<dbReference type="InterPro" id="IPR003439">
    <property type="entry name" value="ABC_transporter-like_ATP-bd"/>
</dbReference>
<dbReference type="InterPro" id="IPR003593">
    <property type="entry name" value="AAA+_ATPase"/>
</dbReference>
<protein>
    <submittedName>
        <fullName evidence="7">ABC transporter ATP-binding protein</fullName>
    </submittedName>
</protein>
<reference evidence="8" key="1">
    <citation type="journal article" date="2019" name="Int. J. Syst. Evol. Microbiol.">
        <title>The Global Catalogue of Microorganisms (GCM) 10K type strain sequencing project: providing services to taxonomists for standard genome sequencing and annotation.</title>
        <authorList>
            <consortium name="The Broad Institute Genomics Platform"/>
            <consortium name="The Broad Institute Genome Sequencing Center for Infectious Disease"/>
            <person name="Wu L."/>
            <person name="Ma J."/>
        </authorList>
    </citation>
    <scope>NUCLEOTIDE SEQUENCE [LARGE SCALE GENOMIC DNA]</scope>
    <source>
        <strain evidence="8">JCM 17804</strain>
    </source>
</reference>
<evidence type="ECO:0000313" key="7">
    <source>
        <dbReference type="EMBL" id="GAA4349260.1"/>
    </source>
</evidence>
<keyword evidence="2" id="KW-0813">Transport</keyword>
<comment type="similarity">
    <text evidence="1">Belongs to the ABC transporter superfamily.</text>
</comment>
<keyword evidence="3" id="KW-1003">Cell membrane</keyword>
<evidence type="ECO:0000256" key="4">
    <source>
        <dbReference type="ARBA" id="ARBA00022741"/>
    </source>
</evidence>
<evidence type="ECO:0000256" key="1">
    <source>
        <dbReference type="ARBA" id="ARBA00005417"/>
    </source>
</evidence>
<dbReference type="SUPFAM" id="SSF52540">
    <property type="entry name" value="P-loop containing nucleoside triphosphate hydrolases"/>
    <property type="match status" value="1"/>
</dbReference>
<proteinExistence type="inferred from homology"/>
<keyword evidence="8" id="KW-1185">Reference proteome</keyword>
<dbReference type="InterPro" id="IPR027417">
    <property type="entry name" value="P-loop_NTPase"/>
</dbReference>
<dbReference type="Proteomes" id="UP001500975">
    <property type="component" value="Unassembled WGS sequence"/>
</dbReference>
<evidence type="ECO:0000256" key="5">
    <source>
        <dbReference type="ARBA" id="ARBA00022840"/>
    </source>
</evidence>
<name>A0ABP8I173_9BURK</name>
<organism evidence="7 8">
    <name type="scientific">Variovorax defluvii</name>
    <dbReference type="NCBI Taxonomy" id="913761"/>
    <lineage>
        <taxon>Bacteria</taxon>
        <taxon>Pseudomonadati</taxon>
        <taxon>Pseudomonadota</taxon>
        <taxon>Betaproteobacteria</taxon>
        <taxon>Burkholderiales</taxon>
        <taxon>Comamonadaceae</taxon>
        <taxon>Variovorax</taxon>
    </lineage>
</organism>
<comment type="caution">
    <text evidence="7">The sequence shown here is derived from an EMBL/GenBank/DDBJ whole genome shotgun (WGS) entry which is preliminary data.</text>
</comment>
<keyword evidence="3" id="KW-0472">Membrane</keyword>
<dbReference type="CDD" id="cd03293">
    <property type="entry name" value="ABC_NrtD_SsuB_transporters"/>
    <property type="match status" value="1"/>
</dbReference>
<keyword evidence="5 7" id="KW-0067">ATP-binding</keyword>
<dbReference type="PANTHER" id="PTHR42788:SF13">
    <property type="entry name" value="ALIPHATIC SULFONATES IMPORT ATP-BINDING PROTEIN SSUB"/>
    <property type="match status" value="1"/>
</dbReference>
<feature type="domain" description="ABC transporter" evidence="6">
    <location>
        <begin position="17"/>
        <end position="247"/>
    </location>
</feature>
<evidence type="ECO:0000259" key="6">
    <source>
        <dbReference type="PROSITE" id="PS50893"/>
    </source>
</evidence>
<evidence type="ECO:0000256" key="2">
    <source>
        <dbReference type="ARBA" id="ARBA00022448"/>
    </source>
</evidence>
<dbReference type="Gene3D" id="3.40.50.300">
    <property type="entry name" value="P-loop containing nucleotide triphosphate hydrolases"/>
    <property type="match status" value="1"/>
</dbReference>
<dbReference type="EMBL" id="BAABGJ010000058">
    <property type="protein sequence ID" value="GAA4349260.1"/>
    <property type="molecule type" value="Genomic_DNA"/>
</dbReference>
<dbReference type="Pfam" id="PF00005">
    <property type="entry name" value="ABC_tran"/>
    <property type="match status" value="1"/>
</dbReference>
<dbReference type="PROSITE" id="PS50893">
    <property type="entry name" value="ABC_TRANSPORTER_2"/>
    <property type="match status" value="1"/>
</dbReference>
<dbReference type="PANTHER" id="PTHR42788">
    <property type="entry name" value="TAURINE IMPORT ATP-BINDING PROTEIN-RELATED"/>
    <property type="match status" value="1"/>
</dbReference>
<keyword evidence="4" id="KW-0547">Nucleotide-binding</keyword>
<dbReference type="SMART" id="SM00382">
    <property type="entry name" value="AAA"/>
    <property type="match status" value="1"/>
</dbReference>